<dbReference type="PROSITE" id="PS00636">
    <property type="entry name" value="DNAJ_1"/>
    <property type="match status" value="1"/>
</dbReference>
<dbReference type="SMART" id="SM00271">
    <property type="entry name" value="DnaJ"/>
    <property type="match status" value="1"/>
</dbReference>
<evidence type="ECO:0000313" key="5">
    <source>
        <dbReference type="Proteomes" id="UP001497392"/>
    </source>
</evidence>
<name>A0ABP1G651_9CHLO</name>
<keyword evidence="2" id="KW-1133">Transmembrane helix</keyword>
<dbReference type="InterPro" id="IPR001623">
    <property type="entry name" value="DnaJ_domain"/>
</dbReference>
<dbReference type="InterPro" id="IPR036869">
    <property type="entry name" value="J_dom_sf"/>
</dbReference>
<dbReference type="EMBL" id="CAXHTA020000017">
    <property type="protein sequence ID" value="CAL5227592.1"/>
    <property type="molecule type" value="Genomic_DNA"/>
</dbReference>
<dbReference type="PANTHER" id="PTHR24074">
    <property type="entry name" value="CO-CHAPERONE PROTEIN DJLA"/>
    <property type="match status" value="1"/>
</dbReference>
<feature type="transmembrane region" description="Helical" evidence="2">
    <location>
        <begin position="297"/>
        <end position="316"/>
    </location>
</feature>
<evidence type="ECO:0000313" key="4">
    <source>
        <dbReference type="EMBL" id="CAL5227592.1"/>
    </source>
</evidence>
<keyword evidence="5" id="KW-1185">Reference proteome</keyword>
<feature type="region of interest" description="Disordered" evidence="1">
    <location>
        <begin position="1"/>
        <end position="28"/>
    </location>
</feature>
<dbReference type="CDD" id="cd06257">
    <property type="entry name" value="DnaJ"/>
    <property type="match status" value="1"/>
</dbReference>
<dbReference type="PRINTS" id="PR00625">
    <property type="entry name" value="JDOMAIN"/>
</dbReference>
<dbReference type="PROSITE" id="PS50076">
    <property type="entry name" value="DNAJ_2"/>
    <property type="match status" value="1"/>
</dbReference>
<accession>A0ABP1G651</accession>
<dbReference type="Pfam" id="PF00226">
    <property type="entry name" value="DnaJ"/>
    <property type="match status" value="1"/>
</dbReference>
<evidence type="ECO:0000256" key="1">
    <source>
        <dbReference type="SAM" id="MobiDB-lite"/>
    </source>
</evidence>
<dbReference type="Gene3D" id="1.10.287.110">
    <property type="entry name" value="DnaJ domain"/>
    <property type="match status" value="1"/>
</dbReference>
<dbReference type="InterPro" id="IPR050817">
    <property type="entry name" value="DjlA_DnaK_co-chaperone"/>
</dbReference>
<evidence type="ECO:0000256" key="2">
    <source>
        <dbReference type="SAM" id="Phobius"/>
    </source>
</evidence>
<proteinExistence type="predicted"/>
<evidence type="ECO:0000259" key="3">
    <source>
        <dbReference type="PROSITE" id="PS50076"/>
    </source>
</evidence>
<dbReference type="Proteomes" id="UP001497392">
    <property type="component" value="Unassembled WGS sequence"/>
</dbReference>
<organism evidence="4 5">
    <name type="scientific">Coccomyxa viridis</name>
    <dbReference type="NCBI Taxonomy" id="1274662"/>
    <lineage>
        <taxon>Eukaryota</taxon>
        <taxon>Viridiplantae</taxon>
        <taxon>Chlorophyta</taxon>
        <taxon>core chlorophytes</taxon>
        <taxon>Trebouxiophyceae</taxon>
        <taxon>Trebouxiophyceae incertae sedis</taxon>
        <taxon>Coccomyxaceae</taxon>
        <taxon>Coccomyxa</taxon>
    </lineage>
</organism>
<protein>
    <submittedName>
        <fullName evidence="4">G10591 protein</fullName>
    </submittedName>
</protein>
<keyword evidence="2" id="KW-0812">Transmembrane</keyword>
<feature type="transmembrane region" description="Helical" evidence="2">
    <location>
        <begin position="271"/>
        <end position="291"/>
    </location>
</feature>
<keyword evidence="2" id="KW-0472">Membrane</keyword>
<dbReference type="InterPro" id="IPR018253">
    <property type="entry name" value="DnaJ_domain_CS"/>
</dbReference>
<comment type="caution">
    <text evidence="4">The sequence shown here is derived from an EMBL/GenBank/DDBJ whole genome shotgun (WGS) entry which is preliminary data.</text>
</comment>
<gene>
    <name evidence="4" type="primary">g10591</name>
    <name evidence="4" type="ORF">VP750_LOCUS9498</name>
</gene>
<dbReference type="SUPFAM" id="SSF46565">
    <property type="entry name" value="Chaperone J-domain"/>
    <property type="match status" value="1"/>
</dbReference>
<reference evidence="4 5" key="1">
    <citation type="submission" date="2024-06" db="EMBL/GenBank/DDBJ databases">
        <authorList>
            <person name="Kraege A."/>
            <person name="Thomma B."/>
        </authorList>
    </citation>
    <scope>NUCLEOTIDE SEQUENCE [LARGE SCALE GENOMIC DNA]</scope>
</reference>
<feature type="domain" description="J" evidence="3">
    <location>
        <begin position="387"/>
        <end position="454"/>
    </location>
</feature>
<sequence>MRASDRDFGGSAVLQADSSAEGPPKQKLSALPFRVSQAEASASFDKYHSGNFFLTQPSAGLQRVKESFLPFWAVGAKVDVRLHGASLGYDSWQPVYNPATRRFEQRLVTNWRQVQLNAAWQRLYSQTDEAMQVYASYKYPRTDIQRLRPGKLLQQATDFTPNMLSSPDSGESRRVGPFHMKPATAIRFVTEVIREEEQSAASDLLRSQYRADRVAGLQMSVNPSAFSASPFYVPAFVFRSFHFGAKMHTFVSGLDAGKVAGQRAYDEGKTAVLAGLAAGAGILLSQGPAVFTAASTWIWGIALPMTVAGVATHYLASLRLTWARFWQQRERDRYAEQNRSAGWDAEWVHAYSQYEEQQRQQDQREHSDFFGQSAGYGRSFNRSDPMGYYGALGVEPGASKQGIQAAFRGLALKNHPDHVPESDRAVASRKFQKINEAYSVLRDPIKRRQYDRGS</sequence>